<organism evidence="3 4">
    <name type="scientific">Streptococcus oralis</name>
    <dbReference type="NCBI Taxonomy" id="1303"/>
    <lineage>
        <taxon>Bacteria</taxon>
        <taxon>Bacillati</taxon>
        <taxon>Bacillota</taxon>
        <taxon>Bacilli</taxon>
        <taxon>Lactobacillales</taxon>
        <taxon>Streptococcaceae</taxon>
        <taxon>Streptococcus</taxon>
    </lineage>
</organism>
<dbReference type="EMBL" id="MBDM01000011">
    <property type="protein sequence ID" value="OJG01717.1"/>
    <property type="molecule type" value="Genomic_DNA"/>
</dbReference>
<keyword evidence="1" id="KW-0175">Coiled coil</keyword>
<feature type="transmembrane region" description="Helical" evidence="2">
    <location>
        <begin position="190"/>
        <end position="208"/>
    </location>
</feature>
<sequence length="305" mass="34933">MVKLSDIQLNLNNDFSFILNEYASLLEKATDEEAVLDKNSIEEQVEHLIELMAIRDVKRLPYDSITAKVIAFNEKADDEELSESFYYLMNEITEVLIVIIDNFEKKEIFAGKTLSSISDKKKYSKSIIAFYKLLEHTKLASLQYKTLYQKTKKEVSDIQSNIDKINNEAKKASSTLEEINKLKTSIYTDFIAILGVFSSFVFVMFGGFSALSSTIESIGRANISMAKVVFISSVLIGFLITVLYSLIYWISLIIGKQLVYKTCECEKRCRNLIHLISKHRFYLFIIGFCLLFAIVSTFLIFKGIY</sequence>
<gene>
    <name evidence="3" type="ORF">BBP19_08690</name>
</gene>
<feature type="coiled-coil region" evidence="1">
    <location>
        <begin position="148"/>
        <end position="182"/>
    </location>
</feature>
<keyword evidence="2" id="KW-0472">Membrane</keyword>
<comment type="caution">
    <text evidence="3">The sequence shown here is derived from an EMBL/GenBank/DDBJ whole genome shotgun (WGS) entry which is preliminary data.</text>
</comment>
<accession>A0A1L8Q2I1</accession>
<keyword evidence="2" id="KW-1133">Transmembrane helix</keyword>
<evidence type="ECO:0000313" key="3">
    <source>
        <dbReference type="EMBL" id="OJG01717.1"/>
    </source>
</evidence>
<evidence type="ECO:0000313" key="4">
    <source>
        <dbReference type="Proteomes" id="UP000183671"/>
    </source>
</evidence>
<name>A0A1L8Q2I1_STROR</name>
<proteinExistence type="predicted"/>
<feature type="transmembrane region" description="Helical" evidence="2">
    <location>
        <begin position="281"/>
        <end position="301"/>
    </location>
</feature>
<dbReference type="Proteomes" id="UP000183671">
    <property type="component" value="Unassembled WGS sequence"/>
</dbReference>
<keyword evidence="2" id="KW-0812">Transmembrane</keyword>
<dbReference type="AlphaFoldDB" id="A0A1L8Q2I1"/>
<protein>
    <submittedName>
        <fullName evidence="3">Uncharacterized protein</fullName>
    </submittedName>
</protein>
<reference evidence="3 4" key="1">
    <citation type="submission" date="2016-07" db="EMBL/GenBank/DDBJ databases">
        <title>A clinical isolate of carbapenem-resistant Streptococcus oralis with altered penicillin binding proteins.</title>
        <authorList>
            <person name="Kanji J.N."/>
            <person name="Bharat A."/>
            <person name="Naidu P."/>
            <person name="Martin I."/>
            <person name="Mulvey M.R."/>
            <person name="Panaro C.D."/>
        </authorList>
    </citation>
    <scope>NUCLEOTIDE SEQUENCE [LARGE SCALE GENOMIC DNA]</scope>
    <source>
        <strain evidence="3 4">SC15-3744</strain>
    </source>
</reference>
<feature type="transmembrane region" description="Helical" evidence="2">
    <location>
        <begin position="228"/>
        <end position="250"/>
    </location>
</feature>
<dbReference type="RefSeq" id="WP_049506178.1">
    <property type="nucleotide sequence ID" value="NZ_JANCOZ010000012.1"/>
</dbReference>
<evidence type="ECO:0000256" key="1">
    <source>
        <dbReference type="SAM" id="Coils"/>
    </source>
</evidence>
<evidence type="ECO:0000256" key="2">
    <source>
        <dbReference type="SAM" id="Phobius"/>
    </source>
</evidence>